<name>A0A0U5CAD3_ASPCI</name>
<evidence type="ECO:0008006" key="5">
    <source>
        <dbReference type="Google" id="ProtNLM"/>
    </source>
</evidence>
<sequence>MEHCSLRPPNGNIATLSILLLSLLLPIFVVLCVFMYFIDSRILSLTRTSVSDKQRRNWRHYGEETSSDSDSDSDDNEVMALTPSTYSTDLLDGFIEDIQIQPLSPEVMAPTFDENVPPKSGWLVDDLAENVRTTTLELKRPNRVTEPQHLSNDASQQKPTDSKKKTTPTVVMWDGKVSWALKGASIFDNIDEEYGAFGKKSNMLTRQPYADLWVFQYGLRYIPSVLDHDVYRTIRIDELPREIKIDEILPLVKGEIYEARFANTTAITGYNTAMITFVTEKDAVEFLASSNSRRLPGKVVPVHTPTYPISADMGSLIKESGYTRCLGVFQYRQSHKQEITRVLTRAHHDFSPQLESISDGPAHGEVAVKMLSVKAAAAVFDLLNGHPALSRCQFRFLTHDAVPTDPAAGLFARSSG</sequence>
<evidence type="ECO:0000313" key="4">
    <source>
        <dbReference type="Proteomes" id="UP000054771"/>
    </source>
</evidence>
<proteinExistence type="predicted"/>
<feature type="region of interest" description="Disordered" evidence="1">
    <location>
        <begin position="135"/>
        <end position="167"/>
    </location>
</feature>
<protein>
    <recommendedName>
        <fullName evidence="5">RRM domain-containing protein</fullName>
    </recommendedName>
</protein>
<feature type="compositionally biased region" description="Acidic residues" evidence="1">
    <location>
        <begin position="65"/>
        <end position="77"/>
    </location>
</feature>
<keyword evidence="2" id="KW-0472">Membrane</keyword>
<keyword evidence="2" id="KW-1133">Transmembrane helix</keyword>
<gene>
    <name evidence="3" type="ORF">ASPCAL07199</name>
</gene>
<feature type="transmembrane region" description="Helical" evidence="2">
    <location>
        <begin position="12"/>
        <end position="38"/>
    </location>
</feature>
<organism evidence="3 4">
    <name type="scientific">Aspergillus calidoustus</name>
    <dbReference type="NCBI Taxonomy" id="454130"/>
    <lineage>
        <taxon>Eukaryota</taxon>
        <taxon>Fungi</taxon>
        <taxon>Dikarya</taxon>
        <taxon>Ascomycota</taxon>
        <taxon>Pezizomycotina</taxon>
        <taxon>Eurotiomycetes</taxon>
        <taxon>Eurotiomycetidae</taxon>
        <taxon>Eurotiales</taxon>
        <taxon>Aspergillaceae</taxon>
        <taxon>Aspergillus</taxon>
        <taxon>Aspergillus subgen. Nidulantes</taxon>
    </lineage>
</organism>
<dbReference type="Proteomes" id="UP000054771">
    <property type="component" value="Unassembled WGS sequence"/>
</dbReference>
<evidence type="ECO:0000256" key="1">
    <source>
        <dbReference type="SAM" id="MobiDB-lite"/>
    </source>
</evidence>
<accession>A0A0U5CAD3</accession>
<evidence type="ECO:0000313" key="3">
    <source>
        <dbReference type="EMBL" id="CEL06089.1"/>
    </source>
</evidence>
<reference evidence="4" key="1">
    <citation type="journal article" date="2016" name="Genome Announc.">
        <title>Draft genome sequences of fungus Aspergillus calidoustus.</title>
        <authorList>
            <person name="Horn F."/>
            <person name="Linde J."/>
            <person name="Mattern D.J."/>
            <person name="Walther G."/>
            <person name="Guthke R."/>
            <person name="Scherlach K."/>
            <person name="Martin K."/>
            <person name="Brakhage A.A."/>
            <person name="Petzke L."/>
            <person name="Valiante V."/>
        </authorList>
    </citation>
    <scope>NUCLEOTIDE SEQUENCE [LARGE SCALE GENOMIC DNA]</scope>
    <source>
        <strain evidence="4">SF006504</strain>
    </source>
</reference>
<dbReference type="EMBL" id="CDMC01000005">
    <property type="protein sequence ID" value="CEL06089.1"/>
    <property type="molecule type" value="Genomic_DNA"/>
</dbReference>
<dbReference type="AlphaFoldDB" id="A0A0U5CAD3"/>
<evidence type="ECO:0000256" key="2">
    <source>
        <dbReference type="SAM" id="Phobius"/>
    </source>
</evidence>
<dbReference type="OrthoDB" id="5244622at2759"/>
<keyword evidence="2" id="KW-0812">Transmembrane</keyword>
<keyword evidence="4" id="KW-1185">Reference proteome</keyword>
<feature type="region of interest" description="Disordered" evidence="1">
    <location>
        <begin position="59"/>
        <end position="79"/>
    </location>
</feature>